<dbReference type="GO" id="GO:0006508">
    <property type="term" value="P:proteolysis"/>
    <property type="evidence" value="ECO:0007669"/>
    <property type="project" value="InterPro"/>
</dbReference>
<protein>
    <submittedName>
        <fullName evidence="3">Uu.00g012000.m01.CDS01</fullName>
    </submittedName>
</protein>
<dbReference type="InterPro" id="IPR001461">
    <property type="entry name" value="Aspartic_peptidase_A1"/>
</dbReference>
<proteinExistence type="inferred from homology"/>
<gene>
    <name evidence="3" type="ORF">KHLLAP_LOCUS13549</name>
</gene>
<dbReference type="Pfam" id="PF00026">
    <property type="entry name" value="Asp"/>
    <property type="match status" value="1"/>
</dbReference>
<evidence type="ECO:0000259" key="2">
    <source>
        <dbReference type="PROSITE" id="PS51767"/>
    </source>
</evidence>
<dbReference type="InterPro" id="IPR033121">
    <property type="entry name" value="PEPTIDASE_A1"/>
</dbReference>
<comment type="caution">
    <text evidence="3">The sequence shown here is derived from an EMBL/GenBank/DDBJ whole genome shotgun (WGS) entry which is preliminary data.</text>
</comment>
<dbReference type="Gene3D" id="2.40.70.10">
    <property type="entry name" value="Acid Proteases"/>
    <property type="match status" value="1"/>
</dbReference>
<dbReference type="SUPFAM" id="SSF50630">
    <property type="entry name" value="Acid proteases"/>
    <property type="match status" value="1"/>
</dbReference>
<dbReference type="GO" id="GO:0004190">
    <property type="term" value="F:aspartic-type endopeptidase activity"/>
    <property type="evidence" value="ECO:0007669"/>
    <property type="project" value="InterPro"/>
</dbReference>
<dbReference type="Proteomes" id="UP001295740">
    <property type="component" value="Unassembled WGS sequence"/>
</dbReference>
<accession>A0AAI8VXV2</accession>
<evidence type="ECO:0000313" key="4">
    <source>
        <dbReference type="Proteomes" id="UP001295740"/>
    </source>
</evidence>
<dbReference type="EMBL" id="CAUWAG010000020">
    <property type="protein sequence ID" value="CAJ2513081.1"/>
    <property type="molecule type" value="Genomic_DNA"/>
</dbReference>
<evidence type="ECO:0000313" key="3">
    <source>
        <dbReference type="EMBL" id="CAJ2513081.1"/>
    </source>
</evidence>
<comment type="similarity">
    <text evidence="1">Belongs to the peptidase A1 family.</text>
</comment>
<name>A0AAI8VXV2_9PEZI</name>
<dbReference type="InterPro" id="IPR021109">
    <property type="entry name" value="Peptidase_aspartic_dom_sf"/>
</dbReference>
<dbReference type="AlphaFoldDB" id="A0AAI8VXV2"/>
<organism evidence="3 4">
    <name type="scientific">Anthostomella pinea</name>
    <dbReference type="NCBI Taxonomy" id="933095"/>
    <lineage>
        <taxon>Eukaryota</taxon>
        <taxon>Fungi</taxon>
        <taxon>Dikarya</taxon>
        <taxon>Ascomycota</taxon>
        <taxon>Pezizomycotina</taxon>
        <taxon>Sordariomycetes</taxon>
        <taxon>Xylariomycetidae</taxon>
        <taxon>Xylariales</taxon>
        <taxon>Xylariaceae</taxon>
        <taxon>Anthostomella</taxon>
    </lineage>
</organism>
<evidence type="ECO:0000256" key="1">
    <source>
        <dbReference type="ARBA" id="ARBA00007447"/>
    </source>
</evidence>
<dbReference type="PANTHER" id="PTHR47966:SF73">
    <property type="entry name" value="PEPTIDASE A1 DOMAIN-CONTAINING PROTEIN"/>
    <property type="match status" value="1"/>
</dbReference>
<reference evidence="3" key="1">
    <citation type="submission" date="2023-10" db="EMBL/GenBank/DDBJ databases">
        <authorList>
            <person name="Hackl T."/>
        </authorList>
    </citation>
    <scope>NUCLEOTIDE SEQUENCE</scope>
</reference>
<dbReference type="PROSITE" id="PS51767">
    <property type="entry name" value="PEPTIDASE_A1"/>
    <property type="match status" value="1"/>
</dbReference>
<feature type="domain" description="Peptidase A1" evidence="2">
    <location>
        <begin position="2"/>
        <end position="221"/>
    </location>
</feature>
<keyword evidence="4" id="KW-1185">Reference proteome</keyword>
<sequence length="221" mass="24592">MAAVKQRINLPKYYIGELRPLFVRRIYVLTRLHSDNQNLSSTFEITSEPFDFEKHGTRDYWYARGKMFRDNVKLGDSAITNFSMAVAYNVSNFIVPALGLAWDLSQSDSESHNLVLHMFSQGLIPTPAYSIWLDKQENPAGEVLFGAIDKAKYEGDLTSLKTYPSSDGDALISIMMTSLSATSPSGSDKLICNLPFPIILGMGATASFLPQDLAYEESELV</sequence>
<dbReference type="PANTHER" id="PTHR47966">
    <property type="entry name" value="BETA-SITE APP-CLEAVING ENZYME, ISOFORM A-RELATED"/>
    <property type="match status" value="1"/>
</dbReference>